<evidence type="ECO:0000313" key="2">
    <source>
        <dbReference type="Proteomes" id="UP001630127"/>
    </source>
</evidence>
<dbReference type="AlphaFoldDB" id="A0ABD2ZP20"/>
<sequence length="51" mass="6051">MAMRTIDICNIHKYAPRWTSLIEVVEATHILTTKISREPKLYRNFIFVDSK</sequence>
<evidence type="ECO:0000313" key="1">
    <source>
        <dbReference type="EMBL" id="KAL3519483.1"/>
    </source>
</evidence>
<name>A0ABD2ZP20_9GENT</name>
<keyword evidence="2" id="KW-1185">Reference proteome</keyword>
<reference evidence="1 2" key="1">
    <citation type="submission" date="2024-11" db="EMBL/GenBank/DDBJ databases">
        <title>A near-complete genome assembly of Cinchona calisaya.</title>
        <authorList>
            <person name="Lian D.C."/>
            <person name="Zhao X.W."/>
            <person name="Wei L."/>
        </authorList>
    </citation>
    <scope>NUCLEOTIDE SEQUENCE [LARGE SCALE GENOMIC DNA]</scope>
    <source>
        <tissue evidence="1">Nenye</tissue>
    </source>
</reference>
<protein>
    <submittedName>
        <fullName evidence="1">Uncharacterized protein</fullName>
    </submittedName>
</protein>
<comment type="caution">
    <text evidence="1">The sequence shown here is derived from an EMBL/GenBank/DDBJ whole genome shotgun (WGS) entry which is preliminary data.</text>
</comment>
<organism evidence="1 2">
    <name type="scientific">Cinchona calisaya</name>
    <dbReference type="NCBI Taxonomy" id="153742"/>
    <lineage>
        <taxon>Eukaryota</taxon>
        <taxon>Viridiplantae</taxon>
        <taxon>Streptophyta</taxon>
        <taxon>Embryophyta</taxon>
        <taxon>Tracheophyta</taxon>
        <taxon>Spermatophyta</taxon>
        <taxon>Magnoliopsida</taxon>
        <taxon>eudicotyledons</taxon>
        <taxon>Gunneridae</taxon>
        <taxon>Pentapetalae</taxon>
        <taxon>asterids</taxon>
        <taxon>lamiids</taxon>
        <taxon>Gentianales</taxon>
        <taxon>Rubiaceae</taxon>
        <taxon>Cinchonoideae</taxon>
        <taxon>Cinchoneae</taxon>
        <taxon>Cinchona</taxon>
    </lineage>
</organism>
<dbReference type="Proteomes" id="UP001630127">
    <property type="component" value="Unassembled WGS sequence"/>
</dbReference>
<proteinExistence type="predicted"/>
<accession>A0ABD2ZP20</accession>
<gene>
    <name evidence="1" type="ORF">ACH5RR_017632</name>
</gene>
<feature type="non-terminal residue" evidence="1">
    <location>
        <position position="51"/>
    </location>
</feature>
<dbReference type="EMBL" id="JBJUIK010000008">
    <property type="protein sequence ID" value="KAL3519483.1"/>
    <property type="molecule type" value="Genomic_DNA"/>
</dbReference>